<gene>
    <name evidence="5" type="ordered locus">Celal_3597</name>
</gene>
<dbReference type="Gene3D" id="1.20.1270.90">
    <property type="entry name" value="AF1782-like"/>
    <property type="match status" value="1"/>
</dbReference>
<accession>E6X947</accession>
<dbReference type="Pfam" id="PF18998">
    <property type="entry name" value="Flg_new_2"/>
    <property type="match status" value="1"/>
</dbReference>
<dbReference type="Gene3D" id="2.160.20.10">
    <property type="entry name" value="Single-stranded right-handed beta-helix, Pectin lyase-like"/>
    <property type="match status" value="1"/>
</dbReference>
<dbReference type="SMART" id="SM00710">
    <property type="entry name" value="PbH1"/>
    <property type="match status" value="5"/>
</dbReference>
<evidence type="ECO:0000256" key="2">
    <source>
        <dbReference type="SAM" id="MobiDB-lite"/>
    </source>
</evidence>
<keyword evidence="1" id="KW-0732">Signal</keyword>
<dbReference type="AlphaFoldDB" id="E6X947"/>
<evidence type="ECO:0000313" key="5">
    <source>
        <dbReference type="EMBL" id="ADV50857.1"/>
    </source>
</evidence>
<name>E6X947_CELAD</name>
<organism evidence="5 6">
    <name type="scientific">Cellulophaga algicola (strain DSM 14237 / IC166 / ACAM 630)</name>
    <dbReference type="NCBI Taxonomy" id="688270"/>
    <lineage>
        <taxon>Bacteria</taxon>
        <taxon>Pseudomonadati</taxon>
        <taxon>Bacteroidota</taxon>
        <taxon>Flavobacteriia</taxon>
        <taxon>Flavobacteriales</taxon>
        <taxon>Flavobacteriaceae</taxon>
        <taxon>Cellulophaga</taxon>
    </lineage>
</organism>
<evidence type="ECO:0008006" key="7">
    <source>
        <dbReference type="Google" id="ProtNLM"/>
    </source>
</evidence>
<dbReference type="InterPro" id="IPR026444">
    <property type="entry name" value="Secre_tail"/>
</dbReference>
<feature type="region of interest" description="Disordered" evidence="2">
    <location>
        <begin position="163"/>
        <end position="186"/>
    </location>
</feature>
<dbReference type="NCBIfam" id="NF041518">
    <property type="entry name" value="choice_anch_Q"/>
    <property type="match status" value="1"/>
</dbReference>
<dbReference type="STRING" id="688270.Celal_3597"/>
<dbReference type="eggNOG" id="COG3420">
    <property type="taxonomic scope" value="Bacteria"/>
</dbReference>
<dbReference type="HOGENOM" id="CLU_359310_0_0_10"/>
<dbReference type="InterPro" id="IPR011050">
    <property type="entry name" value="Pectin_lyase_fold/virulence"/>
</dbReference>
<feature type="domain" description="Secretion system C-terminal sorting" evidence="3">
    <location>
        <begin position="709"/>
        <end position="777"/>
    </location>
</feature>
<evidence type="ECO:0000259" key="4">
    <source>
        <dbReference type="Pfam" id="PF18998"/>
    </source>
</evidence>
<dbReference type="SUPFAM" id="SSF51126">
    <property type="entry name" value="Pectin lyase-like"/>
    <property type="match status" value="1"/>
</dbReference>
<dbReference type="KEGG" id="cao:Celal_3597"/>
<protein>
    <recommendedName>
        <fullName evidence="7">Secretion system C-terminal sorting domain-containing protein</fullName>
    </recommendedName>
</protein>
<evidence type="ECO:0000256" key="1">
    <source>
        <dbReference type="ARBA" id="ARBA00022729"/>
    </source>
</evidence>
<dbReference type="Proteomes" id="UP000008634">
    <property type="component" value="Chromosome"/>
</dbReference>
<sequence length="779" mass="84314">MKKVFLIIIIGFFAIPLFSNASKNESLPSASTVFATYTLSINATHGSVIKLINNEESTLTSFEEGETVRLITRPAAGYKFSHWTGDATGKRLIADVLMTSNKTVTAVFEKWVPAAGIPVPEFGIFETYRMYDAVANRNTALTYSQNAEGGYYTHYIDNTDPNATDSSNKYGTAAKPRISLPSATDTPEGSVIEFHGVTYERGHTVLKLTGTVAMPIFIRGASENERVEITSSAFYLNSEYVIMENLKMSLTVRSYTEKKAHHVAIRNFEAKTLSAVSYNEGASADNVVFYGNYVNRDQFDPADGDFDEDDGMGIGINGRSNGVWIIDNIITRAGGDAVGNGHAANYTAKNYYVGRNIMYTCGENAVDIKEVDKVIVSENVMFNYEGWSSGSDGAGVVMHYGPNVSPKNVWLINNEIFDCNSSAIQVGGDQVYDVYLIGNLIHDIHNASHTAKGYISWSSQKVYMINNTFYDLDNGINSNVNNANAALYAANNIISNISENGYHMSISGSSTMANSVFENNLFYQPDGAVKINWGSNSYNVAEFMTNTGKGAGSMEEDPLFIYPEKIDFRLQAASPAIDAGMVHATYQLFETNYGLSIKIDANGVIKPNAGSWDIGAYEFNSSSSDPTINTDELIALITSSQTAIAAVTIGDADGEYTKGVVAAANTAVAAAEASRDHATTQNEVDRATADLAAAMALFVTNSSNEGIYMYPNPVKDDLIVQNISDVINISIFSTSGSLIKSMATAGDTMTIDLSDLSTGVYFIKFHAMNGVSAKTIIKQ</sequence>
<feature type="domain" description="Bacterial repeat" evidence="4">
    <location>
        <begin position="37"/>
        <end position="110"/>
    </location>
</feature>
<dbReference type="InterPro" id="IPR012334">
    <property type="entry name" value="Pectin_lyas_fold"/>
</dbReference>
<dbReference type="InterPro" id="IPR044060">
    <property type="entry name" value="Bacterial_rp_domain"/>
</dbReference>
<dbReference type="OrthoDB" id="1110367at2"/>
<proteinExistence type="predicted"/>
<dbReference type="NCBIfam" id="TIGR04183">
    <property type="entry name" value="Por_Secre_tail"/>
    <property type="match status" value="1"/>
</dbReference>
<evidence type="ECO:0000259" key="3">
    <source>
        <dbReference type="Pfam" id="PF18962"/>
    </source>
</evidence>
<dbReference type="InterPro" id="IPR059226">
    <property type="entry name" value="Choice_anch_Q_dom"/>
</dbReference>
<keyword evidence="6" id="KW-1185">Reference proteome</keyword>
<dbReference type="RefSeq" id="WP_013552308.1">
    <property type="nucleotide sequence ID" value="NC_014934.1"/>
</dbReference>
<evidence type="ECO:0000313" key="6">
    <source>
        <dbReference type="Proteomes" id="UP000008634"/>
    </source>
</evidence>
<dbReference type="Pfam" id="PF18962">
    <property type="entry name" value="Por_Secre_tail"/>
    <property type="match status" value="1"/>
</dbReference>
<reference evidence="5 6" key="1">
    <citation type="journal article" date="2010" name="Stand. Genomic Sci.">
        <title>Complete genome sequence of Cellulophaga algicola type strain (IC166).</title>
        <authorList>
            <person name="Abt B."/>
            <person name="Lu M."/>
            <person name="Misra M."/>
            <person name="Han C."/>
            <person name="Nolan M."/>
            <person name="Lucas S."/>
            <person name="Hammon N."/>
            <person name="Deshpande S."/>
            <person name="Cheng J.F."/>
            <person name="Tapia R."/>
            <person name="Goodwin L."/>
            <person name="Pitluck S."/>
            <person name="Liolios K."/>
            <person name="Pagani I."/>
            <person name="Ivanova N."/>
            <person name="Mavromatis K."/>
            <person name="Ovchinikova G."/>
            <person name="Pati A."/>
            <person name="Chen A."/>
            <person name="Palaniappan K."/>
            <person name="Land M."/>
            <person name="Hauser L."/>
            <person name="Chang Y.J."/>
            <person name="Jeffries C.D."/>
            <person name="Detter J.C."/>
            <person name="Brambilla E."/>
            <person name="Rohde M."/>
            <person name="Tindall B.J."/>
            <person name="Goker M."/>
            <person name="Woyke T."/>
            <person name="Bristow J."/>
            <person name="Eisen J.A."/>
            <person name="Markowitz V."/>
            <person name="Hugenholtz P."/>
            <person name="Kyrpides N.C."/>
            <person name="Klenk H.P."/>
            <person name="Lapidus A."/>
        </authorList>
    </citation>
    <scope>NUCLEOTIDE SEQUENCE [LARGE SCALE GENOMIC DNA]</scope>
    <source>
        <strain evidence="6">DSM 14237 / IC166 / ACAM 630</strain>
    </source>
</reference>
<dbReference type="InterPro" id="IPR006626">
    <property type="entry name" value="PbH1"/>
</dbReference>
<dbReference type="EMBL" id="CP002453">
    <property type="protein sequence ID" value="ADV50857.1"/>
    <property type="molecule type" value="Genomic_DNA"/>
</dbReference>